<reference evidence="1 2" key="2">
    <citation type="submission" date="2019-09" db="EMBL/GenBank/DDBJ databases">
        <title>Taxonomic note: a critical rebuttal of the proposed division of the genus Arcobacter into six genera, emended descriptions of Arcobacter anaerophilus and the genus Arcobacter, and an assessment of genus-level boundaries for Epsilonproteobacteria using in silico genomic comparator tools.</title>
        <authorList>
            <person name="On S.L.W."/>
            <person name="Miller W.G."/>
            <person name="Biggs P."/>
            <person name="Cornelius A."/>
            <person name="Vandamme P."/>
        </authorList>
    </citation>
    <scope>NUCLEOTIDE SEQUENCE [LARGE SCALE GENOMIC DNA]</scope>
    <source>
        <strain evidence="1 2">CCUG 56899</strain>
    </source>
</reference>
<gene>
    <name evidence="1" type="ORF">APORC_1862</name>
</gene>
<name>A0A5C2HK24_9BACT</name>
<dbReference type="AlphaFoldDB" id="A0A5C2HK24"/>
<dbReference type="Proteomes" id="UP000322644">
    <property type="component" value="Chromosome"/>
</dbReference>
<protein>
    <submittedName>
        <fullName evidence="1">Abortive infection protein, AbiV family</fullName>
    </submittedName>
</protein>
<dbReference type="EMBL" id="CP036246">
    <property type="protein sequence ID" value="QEP41422.1"/>
    <property type="molecule type" value="Genomic_DNA"/>
</dbReference>
<proteinExistence type="predicted"/>
<dbReference type="NCBIfam" id="TIGR04498">
    <property type="entry name" value="AbiV_defense"/>
    <property type="match status" value="1"/>
</dbReference>
<evidence type="ECO:0000313" key="2">
    <source>
        <dbReference type="Proteomes" id="UP000322644"/>
    </source>
</evidence>
<dbReference type="InterPro" id="IPR030987">
    <property type="entry name" value="AbiV"/>
</dbReference>
<accession>A0A5C2HK24</accession>
<dbReference type="Pfam" id="PF18728">
    <property type="entry name" value="HEPN_AbiV"/>
    <property type="match status" value="1"/>
</dbReference>
<evidence type="ECO:0000313" key="1">
    <source>
        <dbReference type="EMBL" id="QEP41422.1"/>
    </source>
</evidence>
<dbReference type="KEGG" id="apoc:APORC_1862"/>
<dbReference type="RefSeq" id="WP_066387638.1">
    <property type="nucleotide sequence ID" value="NZ_CP036246.2"/>
</dbReference>
<reference evidence="1 2" key="1">
    <citation type="submission" date="2019-09" db="EMBL/GenBank/DDBJ databases">
        <title>Complete genome sequencing of four Arcobacter species reveals a diverse suite of mobile elements.</title>
        <authorList>
            <person name="Miller W.G."/>
            <person name="Yee E."/>
            <person name="Bono J.L."/>
        </authorList>
    </citation>
    <scope>NUCLEOTIDE SEQUENCE [LARGE SCALE GENOMIC DNA]</scope>
    <source>
        <strain evidence="1 2">CCUG 56899</strain>
    </source>
</reference>
<organism evidence="1 2">
    <name type="scientific">Arcobacter porcinus</name>
    <dbReference type="NCBI Taxonomy" id="1935204"/>
    <lineage>
        <taxon>Bacteria</taxon>
        <taxon>Pseudomonadati</taxon>
        <taxon>Campylobacterota</taxon>
        <taxon>Epsilonproteobacteria</taxon>
        <taxon>Campylobacterales</taxon>
        <taxon>Arcobacteraceae</taxon>
        <taxon>Arcobacter</taxon>
    </lineage>
</organism>
<sequence length="219" mass="25934">MQHITVDDIIDGMVKITLNAQSLADEAELLLNNKYFARAYTLSHIAREEISKLYILFRIGIEVIAGKEYDNKKLQKRLNSHKSKIEFFSFPIALHRQKDKFVETINERKNNSLYVGWKDSKFQSPSEAISEHISKRTVDLSIYTILKITNVNKIIDSLIYWKEAPKEKFDKAFKDIIFKTNDEILDNISYKRLIKQAKYLEKKRFEEYYKNLEKLKDID</sequence>